<reference evidence="7" key="1">
    <citation type="submission" date="2021-03" db="EMBL/GenBank/DDBJ databases">
        <authorList>
            <person name="Bekaert M."/>
        </authorList>
    </citation>
    <scope>NUCLEOTIDE SEQUENCE</scope>
</reference>
<keyword evidence="3 6" id="KW-0274">FAD</keyword>
<dbReference type="PANTHER" id="PTHR23023">
    <property type="entry name" value="DIMETHYLANILINE MONOOXYGENASE"/>
    <property type="match status" value="1"/>
</dbReference>
<protein>
    <recommendedName>
        <fullName evidence="6">Flavin-containing monooxygenase</fullName>
        <ecNumber evidence="6">1.-.-.-</ecNumber>
    </recommendedName>
</protein>
<dbReference type="GO" id="GO:0050660">
    <property type="term" value="F:flavin adenine dinucleotide binding"/>
    <property type="evidence" value="ECO:0007669"/>
    <property type="project" value="InterPro"/>
</dbReference>
<dbReference type="OrthoDB" id="66881at2759"/>
<dbReference type="GO" id="GO:0050661">
    <property type="term" value="F:NADP binding"/>
    <property type="evidence" value="ECO:0007669"/>
    <property type="project" value="InterPro"/>
</dbReference>
<dbReference type="Pfam" id="PF00743">
    <property type="entry name" value="FMO-like"/>
    <property type="match status" value="1"/>
</dbReference>
<evidence type="ECO:0000256" key="6">
    <source>
        <dbReference type="RuleBase" id="RU361177"/>
    </source>
</evidence>
<dbReference type="PRINTS" id="PR00370">
    <property type="entry name" value="FMOXYGENASE"/>
</dbReference>
<organism evidence="7 8">
    <name type="scientific">Mytilus edulis</name>
    <name type="common">Blue mussel</name>
    <dbReference type="NCBI Taxonomy" id="6550"/>
    <lineage>
        <taxon>Eukaryota</taxon>
        <taxon>Metazoa</taxon>
        <taxon>Spiralia</taxon>
        <taxon>Lophotrochozoa</taxon>
        <taxon>Mollusca</taxon>
        <taxon>Bivalvia</taxon>
        <taxon>Autobranchia</taxon>
        <taxon>Pteriomorphia</taxon>
        <taxon>Mytilida</taxon>
        <taxon>Mytiloidea</taxon>
        <taxon>Mytilidae</taxon>
        <taxon>Mytilinae</taxon>
        <taxon>Mytilus</taxon>
    </lineage>
</organism>
<proteinExistence type="inferred from homology"/>
<dbReference type="InterPro" id="IPR036188">
    <property type="entry name" value="FAD/NAD-bd_sf"/>
</dbReference>
<dbReference type="Gene3D" id="3.50.50.60">
    <property type="entry name" value="FAD/NAD(P)-binding domain"/>
    <property type="match status" value="1"/>
</dbReference>
<comment type="caution">
    <text evidence="7">The sequence shown here is derived from an EMBL/GenBank/DDBJ whole genome shotgun (WGS) entry which is preliminary data.</text>
</comment>
<gene>
    <name evidence="7" type="ORF">MEDL_3768</name>
</gene>
<keyword evidence="5 6" id="KW-0560">Oxidoreductase</keyword>
<name>A0A8S3PX84_MYTED</name>
<comment type="cofactor">
    <cofactor evidence="6">
        <name>FAD</name>
        <dbReference type="ChEBI" id="CHEBI:57692"/>
    </cofactor>
</comment>
<dbReference type="GO" id="GO:0004499">
    <property type="term" value="F:N,N-dimethylaniline monooxygenase activity"/>
    <property type="evidence" value="ECO:0007669"/>
    <property type="project" value="InterPro"/>
</dbReference>
<dbReference type="InterPro" id="IPR050346">
    <property type="entry name" value="FMO-like"/>
</dbReference>
<keyword evidence="6" id="KW-0503">Monooxygenase</keyword>
<dbReference type="Proteomes" id="UP000683360">
    <property type="component" value="Unassembled WGS sequence"/>
</dbReference>
<evidence type="ECO:0000256" key="1">
    <source>
        <dbReference type="ARBA" id="ARBA00009183"/>
    </source>
</evidence>
<accession>A0A8S3PX84</accession>
<keyword evidence="8" id="KW-1185">Reference proteome</keyword>
<dbReference type="InterPro" id="IPR020946">
    <property type="entry name" value="Flavin_mOase-like"/>
</dbReference>
<evidence type="ECO:0000256" key="5">
    <source>
        <dbReference type="ARBA" id="ARBA00023002"/>
    </source>
</evidence>
<comment type="similarity">
    <text evidence="1 6">Belongs to the FMO family.</text>
</comment>
<dbReference type="EMBL" id="CAJPWZ010000216">
    <property type="protein sequence ID" value="CAG2188344.1"/>
    <property type="molecule type" value="Genomic_DNA"/>
</dbReference>
<evidence type="ECO:0000256" key="2">
    <source>
        <dbReference type="ARBA" id="ARBA00022630"/>
    </source>
</evidence>
<keyword evidence="4" id="KW-0521">NADP</keyword>
<evidence type="ECO:0000313" key="7">
    <source>
        <dbReference type="EMBL" id="CAG2188344.1"/>
    </source>
</evidence>
<keyword evidence="2 6" id="KW-0285">Flavoprotein</keyword>
<dbReference type="EC" id="1.-.-.-" evidence="6"/>
<dbReference type="InterPro" id="IPR000960">
    <property type="entry name" value="Flavin_mOase"/>
</dbReference>
<dbReference type="SUPFAM" id="SSF51905">
    <property type="entry name" value="FAD/NAD(P)-binding domain"/>
    <property type="match status" value="1"/>
</dbReference>
<evidence type="ECO:0000313" key="8">
    <source>
        <dbReference type="Proteomes" id="UP000683360"/>
    </source>
</evidence>
<evidence type="ECO:0000256" key="4">
    <source>
        <dbReference type="ARBA" id="ARBA00022857"/>
    </source>
</evidence>
<evidence type="ECO:0000256" key="3">
    <source>
        <dbReference type="ARBA" id="ARBA00022827"/>
    </source>
</evidence>
<sequence>MGQNKNRLVEESICFLYYNITCISNDFDTALIPLTACNIGRPARGTYKQKFNTKAFLIRIYAMASNEIKKIAVVGAGLTGLAALRRLSENKNFKLTCFERNYDIGGLWLYTDQTLQDDYGNPVHSAVYSNLKTNIPKQLMEIDGFPMDGYPSFPSRTEMLAYLNKVVDQCGIRKYIKFNMDVKQIKPVNPSSRDTKWLLTYGDIRKKKDIHTEEFDDVIVCLGNCSTPNYPTIEGEQDFEGFVLHSIRYRHPECFAGQTVAVLGAHYSGIDISFDLSKCAKKVYLCHRGPKLETRLPENIVQKTSGFKRYTPFSVVLENGEEIPVDTVIYATDSKYNFSILPEGLLKLGKGNLICSLFKYILTPKLFYDFFMGISVLEGSANLPIQEEMNRIISKDSERVIGGDNQWEWIKELSDISGKSKALPLVMKKIWDYHFDIWGKDFAKCRSLVYKATGPDSFVLV</sequence>
<dbReference type="AlphaFoldDB" id="A0A8S3PX84"/>